<dbReference type="RefSeq" id="WP_022286859.1">
    <property type="nucleotide sequence ID" value="NZ_JAOQJZ010000002.1"/>
</dbReference>
<dbReference type="GO" id="GO:0003700">
    <property type="term" value="F:DNA-binding transcription factor activity"/>
    <property type="evidence" value="ECO:0007669"/>
    <property type="project" value="UniProtKB-UniRule"/>
</dbReference>
<comment type="subcellular location">
    <subcellularLocation>
        <location evidence="1 7">Cytoplasm</location>
    </subcellularLocation>
</comment>
<dbReference type="GO" id="GO:0051259">
    <property type="term" value="P:protein complex oligomerization"/>
    <property type="evidence" value="ECO:0007669"/>
    <property type="project" value="InterPro"/>
</dbReference>
<dbReference type="Proteomes" id="UP001208131">
    <property type="component" value="Unassembled WGS sequence"/>
</dbReference>
<dbReference type="PANTHER" id="PTHR34471:SF1">
    <property type="entry name" value="ARGININE REPRESSOR"/>
    <property type="match status" value="1"/>
</dbReference>
<dbReference type="InterPro" id="IPR036251">
    <property type="entry name" value="Arg_repress_C_sf"/>
</dbReference>
<dbReference type="GO" id="GO:0005737">
    <property type="term" value="C:cytoplasm"/>
    <property type="evidence" value="ECO:0007669"/>
    <property type="project" value="UniProtKB-SubCell"/>
</dbReference>
<keyword evidence="5 7" id="KW-0238">DNA-binding</keyword>
<organism evidence="11 12">
    <name type="scientific">Hominimerdicola aceti</name>
    <dbReference type="NCBI Taxonomy" id="2981726"/>
    <lineage>
        <taxon>Bacteria</taxon>
        <taxon>Bacillati</taxon>
        <taxon>Bacillota</taxon>
        <taxon>Clostridia</taxon>
        <taxon>Eubacteriales</taxon>
        <taxon>Oscillospiraceae</taxon>
        <taxon>Hominimerdicola</taxon>
    </lineage>
</organism>
<reference evidence="11 12" key="1">
    <citation type="journal article" date="2021" name="ISME Commun">
        <title>Automated analysis of genomic sequences facilitates high-throughput and comprehensive description of bacteria.</title>
        <authorList>
            <person name="Hitch T.C.A."/>
        </authorList>
    </citation>
    <scope>NUCLEOTIDE SEQUENCE [LARGE SCALE GENOMIC DNA]</scope>
    <source>
        <strain evidence="11 12">Sanger_31</strain>
    </source>
</reference>
<keyword evidence="3 7" id="KW-0963">Cytoplasm</keyword>
<dbReference type="GO" id="GO:0003677">
    <property type="term" value="F:DNA binding"/>
    <property type="evidence" value="ECO:0007669"/>
    <property type="project" value="UniProtKB-KW"/>
</dbReference>
<keyword evidence="12" id="KW-1185">Reference proteome</keyword>
<dbReference type="HAMAP" id="MF_00173">
    <property type="entry name" value="Arg_repressor"/>
    <property type="match status" value="1"/>
</dbReference>
<evidence type="ECO:0000313" key="12">
    <source>
        <dbReference type="Proteomes" id="UP001208131"/>
    </source>
</evidence>
<dbReference type="Pfam" id="PF02863">
    <property type="entry name" value="Arg_repressor_C"/>
    <property type="match status" value="1"/>
</dbReference>
<evidence type="ECO:0000256" key="7">
    <source>
        <dbReference type="HAMAP-Rule" id="MF_00173"/>
    </source>
</evidence>
<gene>
    <name evidence="7 11" type="primary">argR</name>
    <name evidence="11" type="ORF">OCV57_02560</name>
</gene>
<dbReference type="InterPro" id="IPR020900">
    <property type="entry name" value="Arg_repress_DNA-bd"/>
</dbReference>
<dbReference type="InterPro" id="IPR001669">
    <property type="entry name" value="Arg_repress"/>
</dbReference>
<dbReference type="NCBIfam" id="TIGR01529">
    <property type="entry name" value="argR_whole"/>
    <property type="match status" value="1"/>
</dbReference>
<dbReference type="AlphaFoldDB" id="A0AAE3IF19"/>
<keyword evidence="7" id="KW-0678">Repressor</keyword>
<name>A0AAE3IF19_9FIRM</name>
<evidence type="ECO:0000256" key="4">
    <source>
        <dbReference type="ARBA" id="ARBA00023015"/>
    </source>
</evidence>
<feature type="domain" description="Arginine repressor DNA-binding" evidence="9">
    <location>
        <begin position="2"/>
        <end position="66"/>
    </location>
</feature>
<evidence type="ECO:0000256" key="2">
    <source>
        <dbReference type="ARBA" id="ARBA00008316"/>
    </source>
</evidence>
<comment type="caution">
    <text evidence="11">The sequence shown here is derived from an EMBL/GenBank/DDBJ whole genome shotgun (WGS) entry which is preliminary data.</text>
</comment>
<evidence type="ECO:0000256" key="1">
    <source>
        <dbReference type="ARBA" id="ARBA00004496"/>
    </source>
</evidence>
<proteinExistence type="inferred from homology"/>
<dbReference type="SUPFAM" id="SSF55252">
    <property type="entry name" value="C-terminal domain of arginine repressor"/>
    <property type="match status" value="1"/>
</dbReference>
<protein>
    <recommendedName>
        <fullName evidence="7 8">Arginine repressor</fullName>
    </recommendedName>
</protein>
<keyword evidence="4 7" id="KW-0805">Transcription regulation</keyword>
<evidence type="ECO:0000256" key="5">
    <source>
        <dbReference type="ARBA" id="ARBA00023125"/>
    </source>
</evidence>
<dbReference type="GO" id="GO:0034618">
    <property type="term" value="F:arginine binding"/>
    <property type="evidence" value="ECO:0007669"/>
    <property type="project" value="InterPro"/>
</dbReference>
<evidence type="ECO:0000256" key="3">
    <source>
        <dbReference type="ARBA" id="ARBA00022490"/>
    </source>
</evidence>
<dbReference type="Gene3D" id="3.30.1360.40">
    <property type="match status" value="1"/>
</dbReference>
<dbReference type="Pfam" id="PF01316">
    <property type="entry name" value="Arg_repressor"/>
    <property type="match status" value="1"/>
</dbReference>
<evidence type="ECO:0000259" key="9">
    <source>
        <dbReference type="Pfam" id="PF01316"/>
    </source>
</evidence>
<dbReference type="InterPro" id="IPR036388">
    <property type="entry name" value="WH-like_DNA-bd_sf"/>
</dbReference>
<keyword evidence="7" id="KW-0028">Amino-acid biosynthesis</keyword>
<dbReference type="InterPro" id="IPR020899">
    <property type="entry name" value="Arg_repress_C"/>
</dbReference>
<comment type="function">
    <text evidence="7">Regulates arginine biosynthesis genes.</text>
</comment>
<dbReference type="GO" id="GO:0006526">
    <property type="term" value="P:L-arginine biosynthetic process"/>
    <property type="evidence" value="ECO:0007669"/>
    <property type="project" value="UniProtKB-KW"/>
</dbReference>
<dbReference type="PANTHER" id="PTHR34471">
    <property type="entry name" value="ARGININE REPRESSOR"/>
    <property type="match status" value="1"/>
</dbReference>
<accession>A0AAE3IF19</accession>
<dbReference type="EMBL" id="JAOQJZ010000002">
    <property type="protein sequence ID" value="MCU6704810.1"/>
    <property type="molecule type" value="Genomic_DNA"/>
</dbReference>
<sequence length="152" mass="16649">MKNQRQNLIMQIVKDENIGTQEELREALKRHGLKVTQATVSRDIKELSLVKTIGSDGNYKYSLPALKKDIAEQNNGIFGIISDAVVSVDHALNTVVVKCHTGMAQAVCAKLDKLGLDNVVGTLAGDDTIFILMRTEKDASHMAEELRSSIIS</sequence>
<evidence type="ECO:0000313" key="11">
    <source>
        <dbReference type="EMBL" id="MCU6704810.1"/>
    </source>
</evidence>
<keyword evidence="6 7" id="KW-0804">Transcription</keyword>
<feature type="domain" description="Arginine repressor C-terminal" evidence="10">
    <location>
        <begin position="81"/>
        <end position="147"/>
    </location>
</feature>
<evidence type="ECO:0000259" key="10">
    <source>
        <dbReference type="Pfam" id="PF02863"/>
    </source>
</evidence>
<comment type="similarity">
    <text evidence="2 7">Belongs to the ArgR family.</text>
</comment>
<dbReference type="PRINTS" id="PR01467">
    <property type="entry name" value="ARGREPRESSOR"/>
</dbReference>
<dbReference type="Gene3D" id="1.10.10.10">
    <property type="entry name" value="Winged helix-like DNA-binding domain superfamily/Winged helix DNA-binding domain"/>
    <property type="match status" value="1"/>
</dbReference>
<dbReference type="InterPro" id="IPR036390">
    <property type="entry name" value="WH_DNA-bd_sf"/>
</dbReference>
<comment type="pathway">
    <text evidence="7">Amino-acid biosynthesis; L-arginine biosynthesis [regulation].</text>
</comment>
<evidence type="ECO:0000256" key="8">
    <source>
        <dbReference type="NCBIfam" id="TIGR01529"/>
    </source>
</evidence>
<evidence type="ECO:0000256" key="6">
    <source>
        <dbReference type="ARBA" id="ARBA00023163"/>
    </source>
</evidence>
<dbReference type="GO" id="GO:1900079">
    <property type="term" value="P:regulation of arginine biosynthetic process"/>
    <property type="evidence" value="ECO:0007669"/>
    <property type="project" value="UniProtKB-UniRule"/>
</dbReference>
<dbReference type="SUPFAM" id="SSF46785">
    <property type="entry name" value="Winged helix' DNA-binding domain"/>
    <property type="match status" value="1"/>
</dbReference>
<keyword evidence="7" id="KW-0055">Arginine biosynthesis</keyword>